<evidence type="ECO:0000256" key="11">
    <source>
        <dbReference type="ARBA" id="ARBA00030665"/>
    </source>
</evidence>
<proteinExistence type="inferred from homology"/>
<dbReference type="InterPro" id="IPR005814">
    <property type="entry name" value="Aminotrans_3"/>
</dbReference>
<evidence type="ECO:0000256" key="12">
    <source>
        <dbReference type="ARBA" id="ARBA00031476"/>
    </source>
</evidence>
<comment type="caution">
    <text evidence="14">The sequence shown here is derived from an EMBL/GenBank/DDBJ whole genome shotgun (WGS) entry which is preliminary data.</text>
</comment>
<evidence type="ECO:0000313" key="14">
    <source>
        <dbReference type="EMBL" id="MFD1811198.1"/>
    </source>
</evidence>
<evidence type="ECO:0000256" key="3">
    <source>
        <dbReference type="ARBA" id="ARBA00004946"/>
    </source>
</evidence>
<dbReference type="InterPro" id="IPR049704">
    <property type="entry name" value="Aminotrans_3_PPA_site"/>
</dbReference>
<dbReference type="SUPFAM" id="SSF53383">
    <property type="entry name" value="PLP-dependent transferases"/>
    <property type="match status" value="1"/>
</dbReference>
<dbReference type="EC" id="2.6.1.76" evidence="5"/>
<evidence type="ECO:0000256" key="2">
    <source>
        <dbReference type="ARBA" id="ARBA00002189"/>
    </source>
</evidence>
<dbReference type="Proteomes" id="UP001597286">
    <property type="component" value="Unassembled WGS sequence"/>
</dbReference>
<comment type="similarity">
    <text evidence="4">Belongs to the class-III pyridoxal-phosphate-dependent aminotransferase family.</text>
</comment>
<reference evidence="15" key="1">
    <citation type="journal article" date="2019" name="Int. J. Syst. Evol. Microbiol.">
        <title>The Global Catalogue of Microorganisms (GCM) 10K type strain sequencing project: providing services to taxonomists for standard genome sequencing and annotation.</title>
        <authorList>
            <consortium name="The Broad Institute Genomics Platform"/>
            <consortium name="The Broad Institute Genome Sequencing Center for Infectious Disease"/>
            <person name="Wu L."/>
            <person name="Ma J."/>
        </authorList>
    </citation>
    <scope>NUCLEOTIDE SEQUENCE [LARGE SCALE GENOMIC DNA]</scope>
    <source>
        <strain evidence="15">DT72</strain>
    </source>
</reference>
<dbReference type="RefSeq" id="WP_378483750.1">
    <property type="nucleotide sequence ID" value="NZ_JBHUFB010000005.1"/>
</dbReference>
<comment type="function">
    <text evidence="2">Catalyzes reversively the conversion of L-aspartate beta-semialdehyde (ASA) to L-2,4-diaminobutyrate (DABA) by transamination with L-glutamate.</text>
</comment>
<evidence type="ECO:0000256" key="13">
    <source>
        <dbReference type="ARBA" id="ARBA00049111"/>
    </source>
</evidence>
<dbReference type="PANTHER" id="PTHR43552">
    <property type="entry name" value="DIAMINOBUTYRATE--2-OXOGLUTARATE AMINOTRANSFERASE"/>
    <property type="match status" value="1"/>
</dbReference>
<dbReference type="Pfam" id="PF00202">
    <property type="entry name" value="Aminotran_3"/>
    <property type="match status" value="1"/>
</dbReference>
<comment type="catalytic activity">
    <reaction evidence="13">
        <text>L-2,4-diaminobutanoate + 2-oxoglutarate = L-aspartate 4-semialdehyde + L-glutamate</text>
        <dbReference type="Rhea" id="RHEA:11160"/>
        <dbReference type="ChEBI" id="CHEBI:16810"/>
        <dbReference type="ChEBI" id="CHEBI:29985"/>
        <dbReference type="ChEBI" id="CHEBI:58761"/>
        <dbReference type="ChEBI" id="CHEBI:537519"/>
        <dbReference type="EC" id="2.6.1.76"/>
    </reaction>
</comment>
<dbReference type="Gene3D" id="3.90.1150.10">
    <property type="entry name" value="Aspartate Aminotransferase, domain 1"/>
    <property type="match status" value="1"/>
</dbReference>
<keyword evidence="8" id="KW-0808">Transferase</keyword>
<dbReference type="PANTHER" id="PTHR43552:SF2">
    <property type="entry name" value="DIAMINOBUTYRATE--2-OXOGLUTARATE TRANSAMINASE"/>
    <property type="match status" value="1"/>
</dbReference>
<name>A0ABW4NZS7_9NOCA</name>
<evidence type="ECO:0000256" key="4">
    <source>
        <dbReference type="ARBA" id="ARBA00008954"/>
    </source>
</evidence>
<accession>A0ABW4NZS7</accession>
<keyword evidence="7 14" id="KW-0032">Aminotransferase</keyword>
<comment type="pathway">
    <text evidence="3">Amine and polyamine biosynthesis; ectoine biosynthesis; L-ectoine from L-aspartate 4-semialdehyde: step 1/3.</text>
</comment>
<evidence type="ECO:0000256" key="8">
    <source>
        <dbReference type="ARBA" id="ARBA00022679"/>
    </source>
</evidence>
<keyword evidence="9" id="KW-0663">Pyridoxal phosphate</keyword>
<evidence type="ECO:0000256" key="6">
    <source>
        <dbReference type="ARBA" id="ARBA00014798"/>
    </source>
</evidence>
<dbReference type="EMBL" id="JBHUFB010000005">
    <property type="protein sequence ID" value="MFD1811198.1"/>
    <property type="molecule type" value="Genomic_DNA"/>
</dbReference>
<feature type="non-terminal residue" evidence="14">
    <location>
        <position position="1"/>
    </location>
</feature>
<dbReference type="Gene3D" id="3.40.640.10">
    <property type="entry name" value="Type I PLP-dependent aspartate aminotransferase-like (Major domain)"/>
    <property type="match status" value="1"/>
</dbReference>
<evidence type="ECO:0000256" key="5">
    <source>
        <dbReference type="ARBA" id="ARBA00013155"/>
    </source>
</evidence>
<comment type="cofactor">
    <cofactor evidence="1">
        <name>pyridoxal 5'-phosphate</name>
        <dbReference type="ChEBI" id="CHEBI:597326"/>
    </cofactor>
</comment>
<evidence type="ECO:0000313" key="15">
    <source>
        <dbReference type="Proteomes" id="UP001597286"/>
    </source>
</evidence>
<protein>
    <recommendedName>
        <fullName evidence="6">Diaminobutyrate--2-oxoglutarate transaminase</fullName>
        <ecNumber evidence="5">2.6.1.76</ecNumber>
    </recommendedName>
    <alternativeName>
        <fullName evidence="11">DABA aminotransferase</fullName>
    </alternativeName>
    <alternativeName>
        <fullName evidence="12">Diaminobutyrate--2-oxoglutarate aminotransferase</fullName>
    </alternativeName>
    <alternativeName>
        <fullName evidence="10">L-2,4-diaminobutyric acid transaminase</fullName>
    </alternativeName>
</protein>
<keyword evidence="15" id="KW-1185">Reference proteome</keyword>
<dbReference type="InterPro" id="IPR015421">
    <property type="entry name" value="PyrdxlP-dep_Trfase_major"/>
</dbReference>
<evidence type="ECO:0000256" key="1">
    <source>
        <dbReference type="ARBA" id="ARBA00001933"/>
    </source>
</evidence>
<gene>
    <name evidence="14" type="ORF">ACFSJG_03135</name>
</gene>
<sequence length="260" mass="27749">GAGIPLVHSTPMPFDNYFDGEMPDFHWFERVLDDSGSGLNRPAAVIVETVQGEGGVNVARPEWLRALADLCSSRDILLIVDDVQMGCGRTGPFFSFEIAGITPDIVTLSKSIGGYGLPMALTLFKPELDVWTPGEHNGTFRGNNPAFVTATAALEQYWADDQLQLSTAAKGRRIGEIFANLADSFDGVSTRGRGMVQGLVFDDPGKAVKVCGLAFDEGLLAETSGPSDEVVKLLPPLTITHDELNHGLSILAEATAKVCA</sequence>
<evidence type="ECO:0000256" key="10">
    <source>
        <dbReference type="ARBA" id="ARBA00029744"/>
    </source>
</evidence>
<dbReference type="GO" id="GO:0008483">
    <property type="term" value="F:transaminase activity"/>
    <property type="evidence" value="ECO:0007669"/>
    <property type="project" value="UniProtKB-KW"/>
</dbReference>
<evidence type="ECO:0000256" key="9">
    <source>
        <dbReference type="ARBA" id="ARBA00022898"/>
    </source>
</evidence>
<dbReference type="PROSITE" id="PS00600">
    <property type="entry name" value="AA_TRANSFER_CLASS_3"/>
    <property type="match status" value="1"/>
</dbReference>
<dbReference type="InterPro" id="IPR004637">
    <property type="entry name" value="Dat"/>
</dbReference>
<dbReference type="InterPro" id="IPR015424">
    <property type="entry name" value="PyrdxlP-dep_Trfase"/>
</dbReference>
<organism evidence="14 15">
    <name type="scientific">Rhodococcus gannanensis</name>
    <dbReference type="NCBI Taxonomy" id="1960308"/>
    <lineage>
        <taxon>Bacteria</taxon>
        <taxon>Bacillati</taxon>
        <taxon>Actinomycetota</taxon>
        <taxon>Actinomycetes</taxon>
        <taxon>Mycobacteriales</taxon>
        <taxon>Nocardiaceae</taxon>
        <taxon>Rhodococcus</taxon>
    </lineage>
</organism>
<evidence type="ECO:0000256" key="7">
    <source>
        <dbReference type="ARBA" id="ARBA00022576"/>
    </source>
</evidence>
<dbReference type="InterPro" id="IPR015422">
    <property type="entry name" value="PyrdxlP-dep_Trfase_small"/>
</dbReference>